<feature type="signal peptide" evidence="1">
    <location>
        <begin position="1"/>
        <end position="21"/>
    </location>
</feature>
<feature type="chain" id="PRO_5034046839" description="Sexual development protein" evidence="1">
    <location>
        <begin position="22"/>
        <end position="396"/>
    </location>
</feature>
<keyword evidence="3" id="KW-1185">Reference proteome</keyword>
<dbReference type="EMBL" id="JAAMPI010000159">
    <property type="protein sequence ID" value="KAF4634793.1"/>
    <property type="molecule type" value="Genomic_DNA"/>
</dbReference>
<keyword evidence="1" id="KW-0732">Signal</keyword>
<proteinExistence type="predicted"/>
<comment type="caution">
    <text evidence="2">The sequence shown here is derived from an EMBL/GenBank/DDBJ whole genome shotgun (WGS) entry which is preliminary data.</text>
</comment>
<dbReference type="OrthoDB" id="5293813at2759"/>
<protein>
    <recommendedName>
        <fullName evidence="4">Sexual development protein</fullName>
    </recommendedName>
</protein>
<evidence type="ECO:0008006" key="4">
    <source>
        <dbReference type="Google" id="ProtNLM"/>
    </source>
</evidence>
<dbReference type="AlphaFoldDB" id="A0A8H4RSG8"/>
<evidence type="ECO:0000256" key="1">
    <source>
        <dbReference type="SAM" id="SignalP"/>
    </source>
</evidence>
<reference evidence="2 3" key="1">
    <citation type="submission" date="2020-03" db="EMBL/GenBank/DDBJ databases">
        <title>Draft Genome Sequence of Cudoniella acicularis.</title>
        <authorList>
            <person name="Buettner E."/>
            <person name="Kellner H."/>
        </authorList>
    </citation>
    <scope>NUCLEOTIDE SEQUENCE [LARGE SCALE GENOMIC DNA]</scope>
    <source>
        <strain evidence="2 3">DSM 108380</strain>
    </source>
</reference>
<name>A0A8H4RSG8_9HELO</name>
<evidence type="ECO:0000313" key="3">
    <source>
        <dbReference type="Proteomes" id="UP000566819"/>
    </source>
</evidence>
<organism evidence="2 3">
    <name type="scientific">Cudoniella acicularis</name>
    <dbReference type="NCBI Taxonomy" id="354080"/>
    <lineage>
        <taxon>Eukaryota</taxon>
        <taxon>Fungi</taxon>
        <taxon>Dikarya</taxon>
        <taxon>Ascomycota</taxon>
        <taxon>Pezizomycotina</taxon>
        <taxon>Leotiomycetes</taxon>
        <taxon>Helotiales</taxon>
        <taxon>Tricladiaceae</taxon>
        <taxon>Cudoniella</taxon>
    </lineage>
</organism>
<dbReference type="Proteomes" id="UP000566819">
    <property type="component" value="Unassembled WGS sequence"/>
</dbReference>
<sequence>MVSNFVTASLAGFLYLTTVTAAPFSYANNSLSNSFPNSNASQIEHIERKAHGTIPTPFSTVPGSVGKPLSDETLISLEFIAFNELFEVAFFTELIANITTRVSGYTFELGDAKDRDYILKSLNTILAQEEVHALWVNGLLQKSTGSVILPCEYNFLVSDFFEAIALASKFTDANQGVLQDITVLFGTQNDSTLIRSLVAVAGQEGEQNGWFRSLLGKSPSALPFLTANIGDLDYSFLIQEFVVPGSCPNITDNPLTNIPLPIFPPLNILTQNIRPVQQNLEFGFRLPSSGPDPAWKSDYSGLQMTYMNQQNNVTVAPLTNVHTNGDIVTFNAFFPFDEAAFGNGLTIALVTHAGVLFPNQNKVSNATVYGPGMIERQLGIELLLEFRGLRVDRGGS</sequence>
<accession>A0A8H4RSG8</accession>
<gene>
    <name evidence="2" type="ORF">G7Y89_g3319</name>
</gene>
<evidence type="ECO:0000313" key="2">
    <source>
        <dbReference type="EMBL" id="KAF4634793.1"/>
    </source>
</evidence>